<feature type="compositionally biased region" description="Pro residues" evidence="2">
    <location>
        <begin position="615"/>
        <end position="625"/>
    </location>
</feature>
<feature type="coiled-coil region" evidence="1">
    <location>
        <begin position="293"/>
        <end position="327"/>
    </location>
</feature>
<reference evidence="4" key="1">
    <citation type="submission" date="2011-02" db="EMBL/GenBank/DDBJ databases">
        <title>The Genome Sequence of Capsaspora owczarzaki ATCC 30864.</title>
        <authorList>
            <person name="Russ C."/>
            <person name="Cuomo C."/>
            <person name="Burger G."/>
            <person name="Gray M.W."/>
            <person name="Holland P.W.H."/>
            <person name="King N."/>
            <person name="Lang F.B.F."/>
            <person name="Roger A.J."/>
            <person name="Ruiz-Trillo I."/>
            <person name="Young S.K."/>
            <person name="Zeng Q."/>
            <person name="Gargeya S."/>
            <person name="Alvarado L."/>
            <person name="Berlin A."/>
            <person name="Chapman S.B."/>
            <person name="Chen Z."/>
            <person name="Freedman E."/>
            <person name="Gellesch M."/>
            <person name="Goldberg J."/>
            <person name="Griggs A."/>
            <person name="Gujja S."/>
            <person name="Heilman E."/>
            <person name="Heiman D."/>
            <person name="Howarth C."/>
            <person name="Mehta T."/>
            <person name="Neiman D."/>
            <person name="Pearson M."/>
            <person name="Roberts A."/>
            <person name="Saif S."/>
            <person name="Shea T."/>
            <person name="Shenoy N."/>
            <person name="Sisk P."/>
            <person name="Stolte C."/>
            <person name="Sykes S."/>
            <person name="White J."/>
            <person name="Yandava C."/>
            <person name="Haas B."/>
            <person name="Nusbaum C."/>
            <person name="Birren B."/>
        </authorList>
    </citation>
    <scope>NUCLEOTIDE SEQUENCE</scope>
    <source>
        <strain evidence="4">ATCC 30864</strain>
    </source>
</reference>
<feature type="region of interest" description="Disordered" evidence="2">
    <location>
        <begin position="20"/>
        <end position="170"/>
    </location>
</feature>
<proteinExistence type="predicted"/>
<keyword evidence="1" id="KW-0175">Coiled coil</keyword>
<feature type="compositionally biased region" description="Low complexity" evidence="2">
    <location>
        <begin position="876"/>
        <end position="891"/>
    </location>
</feature>
<feature type="compositionally biased region" description="Polar residues" evidence="2">
    <location>
        <begin position="690"/>
        <end position="702"/>
    </location>
</feature>
<feature type="coiled-coil region" evidence="1">
    <location>
        <begin position="497"/>
        <end position="609"/>
    </location>
</feature>
<keyword evidence="4" id="KW-1185">Reference proteome</keyword>
<feature type="compositionally biased region" description="Low complexity" evidence="2">
    <location>
        <begin position="46"/>
        <end position="58"/>
    </location>
</feature>
<dbReference type="AlphaFoldDB" id="A0A0D2WJQ0"/>
<dbReference type="InParanoid" id="A0A0D2WJQ0"/>
<feature type="region of interest" description="Disordered" evidence="2">
    <location>
        <begin position="655"/>
        <end position="741"/>
    </location>
</feature>
<evidence type="ECO:0000256" key="1">
    <source>
        <dbReference type="SAM" id="Coils"/>
    </source>
</evidence>
<feature type="region of interest" description="Disordered" evidence="2">
    <location>
        <begin position="838"/>
        <end position="982"/>
    </location>
</feature>
<dbReference type="RefSeq" id="XP_004365907.1">
    <property type="nucleotide sequence ID" value="XM_004365850.2"/>
</dbReference>
<dbReference type="EMBL" id="KE346360">
    <property type="protein sequence ID" value="KJE89598.1"/>
    <property type="molecule type" value="Genomic_DNA"/>
</dbReference>
<feature type="compositionally biased region" description="Low complexity" evidence="2">
    <location>
        <begin position="81"/>
        <end position="90"/>
    </location>
</feature>
<feature type="compositionally biased region" description="Low complexity" evidence="2">
    <location>
        <begin position="960"/>
        <end position="976"/>
    </location>
</feature>
<evidence type="ECO:0000313" key="3">
    <source>
        <dbReference type="EMBL" id="KJE89598.1"/>
    </source>
</evidence>
<accession>A0A0D2WJQ0</accession>
<feature type="compositionally biased region" description="Basic and acidic residues" evidence="2">
    <location>
        <begin position="707"/>
        <end position="735"/>
    </location>
</feature>
<sequence>MAEISLESSDAALLDSTTATDADADAAAVPVLNNNNDGDDDDDAVESATEVSESVSSDVETREAEPTIQSDGDDVVETQEAKPASAAAADEASDEPQSENNDRPDDVDTDTDEADADWITVKPPPAEEVASQSDKPSDDDEHDEKDQEDQEEQDQAGRPGEAQAAVTVPEPTATVAPAAQAGPAKLVEVARPTISEFKYRQVDLDAAVSTAVLAAVATAQAAGALAQDEIARLSAKVSELTKENARLAFAATHEKNERTAHANTIAVLQEQTNALSRTLTEHRDAGAQMELKLSSLEVDLHHSERMVESLQTRVSELEGELQDARQSEMLMADRAANTSSVPFLSFSSTSMLPAGSTTKAQTTGMASSTSYGSSVYSSTSLLLDSTATSYSDLLASLRPESSSGASPYDTMMSEVDYRADLRLLEERASMAEERLAHATEQVRLLETRNKELTNRVLAAGSEQQQTIKAETHYTMLRLAEERALAADSRAFAMEKQCAEARREVDALHDARAAERNEFSNELDRARVEIARLLHTITVSQAKEAKAVSAVATATLQVQTASAEAAAAKDAAQRAKQDESEMAAKIARERELLEIAHAQLEQQRHHVEAAKLAAAAPPPRPTPKPKPVLATKPQKAAEDTEAKVVAAVRAATSELNQLTAVTSQQRPTPPATKPTTTKPITKSKPWPPPVATTSDGPDQQVDSIAQPDEAHAKTVADAREPLPSEPAHAQEEKKADLVVPISPAATQEHALAAAPALTVEPTGAVSEPSVPVQAAAPGSNEPETISSPKLVADSTLDVAGATESESSDGPSDPVAADAVAAGTVEAAPVAADPVAAVSVAADSEPQVHESAATKLNEPILNDVEQANVRLPELDIPLPSSSDASATLLDDSVAPPPPEPTAPSSQLASKESATKADDDWSSDDDEPSGTPAAIPTSSPAVPTASATKSPVKPPAPKPKPKPAASKIPAPAPVAAVAPAPVPTAPKTFAGGFLFDTGAVDEDDAILFAPRATSEPAPRARTASVASSTLPTASMGDFGTSDASLETELSEKDRPFVDMMKTRARPPSTRRLPSRPQSTILNPTFD</sequence>
<feature type="compositionally biased region" description="Acidic residues" evidence="2">
    <location>
        <begin position="137"/>
        <end position="154"/>
    </location>
</feature>
<feature type="compositionally biased region" description="Low complexity" evidence="2">
    <location>
        <begin position="806"/>
        <end position="818"/>
    </location>
</feature>
<feature type="coiled-coil region" evidence="1">
    <location>
        <begin position="414"/>
        <end position="455"/>
    </location>
</feature>
<feature type="region of interest" description="Disordered" evidence="2">
    <location>
        <begin position="1007"/>
        <end position="1083"/>
    </location>
</feature>
<dbReference type="Proteomes" id="UP000008743">
    <property type="component" value="Unassembled WGS sequence"/>
</dbReference>
<feature type="compositionally biased region" description="Acidic residues" evidence="2">
    <location>
        <begin position="107"/>
        <end position="116"/>
    </location>
</feature>
<dbReference type="STRING" id="595528.A0A0D2WJQ0"/>
<feature type="compositionally biased region" description="Low complexity" evidence="2">
    <location>
        <begin position="1062"/>
        <end position="1076"/>
    </location>
</feature>
<feature type="region of interest" description="Disordered" evidence="2">
    <location>
        <begin position="611"/>
        <end position="641"/>
    </location>
</feature>
<protein>
    <submittedName>
        <fullName evidence="3">Uncharacterized protein</fullName>
    </submittedName>
</protein>
<dbReference type="OMA" id="HSERMVE"/>
<gene>
    <name evidence="3" type="ORF">CAOG_001036</name>
</gene>
<organism evidence="3 4">
    <name type="scientific">Capsaspora owczarzaki (strain ATCC 30864)</name>
    <dbReference type="NCBI Taxonomy" id="595528"/>
    <lineage>
        <taxon>Eukaryota</taxon>
        <taxon>Filasterea</taxon>
        <taxon>Capsaspora</taxon>
    </lineage>
</organism>
<evidence type="ECO:0000256" key="2">
    <source>
        <dbReference type="SAM" id="MobiDB-lite"/>
    </source>
</evidence>
<name>A0A0D2WJQ0_CAPO3</name>
<feature type="compositionally biased region" description="Low complexity" evidence="2">
    <location>
        <begin position="20"/>
        <end position="36"/>
    </location>
</feature>
<feature type="compositionally biased region" description="Polar residues" evidence="2">
    <location>
        <begin position="655"/>
        <end position="665"/>
    </location>
</feature>
<feature type="compositionally biased region" description="Low complexity" evidence="2">
    <location>
        <begin position="672"/>
        <end position="683"/>
    </location>
</feature>
<evidence type="ECO:0000313" key="4">
    <source>
        <dbReference type="Proteomes" id="UP000008743"/>
    </source>
</evidence>
<feature type="region of interest" description="Disordered" evidence="2">
    <location>
        <begin position="761"/>
        <end position="818"/>
    </location>
</feature>